<dbReference type="EMBL" id="CACVKT020000842">
    <property type="protein sequence ID" value="CAC5363337.1"/>
    <property type="molecule type" value="Genomic_DNA"/>
</dbReference>
<sequence length="168" mass="19348">MKKFADILDDNGMAQLVNKPTRGPNSLDLVVTKHSDRCMRVVTLPGLSDHDIVFAEVNLNPRKSIQKPRIKPLYRKANSENMKIDLNNLHKDITSMNEQNEGVNVLWTHFQTKLEESIGKNVPKKTARKKDGSPWITTDIKRLIRKRDRWYKRMKKSGNGGTKTNLKN</sequence>
<dbReference type="PANTHER" id="PTHR33395:SF22">
    <property type="entry name" value="REVERSE TRANSCRIPTASE DOMAIN-CONTAINING PROTEIN"/>
    <property type="match status" value="1"/>
</dbReference>
<evidence type="ECO:0008006" key="3">
    <source>
        <dbReference type="Google" id="ProtNLM"/>
    </source>
</evidence>
<dbReference type="PANTHER" id="PTHR33395">
    <property type="entry name" value="TRANSCRIPTASE, PUTATIVE-RELATED-RELATED"/>
    <property type="match status" value="1"/>
</dbReference>
<dbReference type="Proteomes" id="UP000507470">
    <property type="component" value="Unassembled WGS sequence"/>
</dbReference>
<organism evidence="1 2">
    <name type="scientific">Mytilus coruscus</name>
    <name type="common">Sea mussel</name>
    <dbReference type="NCBI Taxonomy" id="42192"/>
    <lineage>
        <taxon>Eukaryota</taxon>
        <taxon>Metazoa</taxon>
        <taxon>Spiralia</taxon>
        <taxon>Lophotrochozoa</taxon>
        <taxon>Mollusca</taxon>
        <taxon>Bivalvia</taxon>
        <taxon>Autobranchia</taxon>
        <taxon>Pteriomorphia</taxon>
        <taxon>Mytilida</taxon>
        <taxon>Mytiloidea</taxon>
        <taxon>Mytilidae</taxon>
        <taxon>Mytilinae</taxon>
        <taxon>Mytilus</taxon>
    </lineage>
</organism>
<keyword evidence="2" id="KW-1185">Reference proteome</keyword>
<gene>
    <name evidence="1" type="ORF">MCOR_4795</name>
</gene>
<reference evidence="1 2" key="1">
    <citation type="submission" date="2020-06" db="EMBL/GenBank/DDBJ databases">
        <authorList>
            <person name="Li R."/>
            <person name="Bekaert M."/>
        </authorList>
    </citation>
    <scope>NUCLEOTIDE SEQUENCE [LARGE SCALE GENOMIC DNA]</scope>
    <source>
        <strain evidence="2">wild</strain>
    </source>
</reference>
<accession>A0A6J8A878</accession>
<dbReference type="AlphaFoldDB" id="A0A6J8A878"/>
<dbReference type="OrthoDB" id="5985347at2759"/>
<name>A0A6J8A878_MYTCO</name>
<evidence type="ECO:0000313" key="2">
    <source>
        <dbReference type="Proteomes" id="UP000507470"/>
    </source>
</evidence>
<evidence type="ECO:0000313" key="1">
    <source>
        <dbReference type="EMBL" id="CAC5363337.1"/>
    </source>
</evidence>
<proteinExistence type="predicted"/>
<protein>
    <recommendedName>
        <fullName evidence="3">Endonuclease/exonuclease/phosphatase domain-containing protein</fullName>
    </recommendedName>
</protein>